<evidence type="ECO:0000313" key="2">
    <source>
        <dbReference type="EMBL" id="KEF50904.1"/>
    </source>
</evidence>
<dbReference type="Pfam" id="PF13460">
    <property type="entry name" value="NAD_binding_10"/>
    <property type="match status" value="1"/>
</dbReference>
<name>A0A072NSR7_9EURO</name>
<dbReference type="RefSeq" id="XP_013253494.1">
    <property type="nucleotide sequence ID" value="XM_013398040.1"/>
</dbReference>
<dbReference type="HOGENOM" id="CLU_066059_0_0_1"/>
<evidence type="ECO:0000313" key="3">
    <source>
        <dbReference type="Proteomes" id="UP000027920"/>
    </source>
</evidence>
<sequence>MRLLLLGVTGNVGSRALPALVKHGHTVVAYVRSPQKLTPAVRTSLADVVVGSATDTQAIKNALLDHRCEAVFHAAGVAQQWGHSKTLEYNTIFAAVAAAIVEARRERGGPAIRAWLMSGFPMLDSINPPHLIGDYLPLFPEHRKNLTLLRAQEEENIAWSLFCAAQLTPKHKEALILAPNDCSADNVIAKAESPPDWRDTLKWVPLMGNYLNIMTQAASYGTSIEDPLDFIAADLEKGLQSEFVNRRVAFKQKNKE</sequence>
<dbReference type="OrthoDB" id="10254221at2759"/>
<dbReference type="PANTHER" id="PTHR43355:SF7">
    <property type="entry name" value="NAD(P)-BINDING DOMAIN-CONTAINING PROTEIN"/>
    <property type="match status" value="1"/>
</dbReference>
<gene>
    <name evidence="2" type="ORF">A1O9_13042</name>
</gene>
<feature type="domain" description="NAD(P)-binding" evidence="1">
    <location>
        <begin position="7"/>
        <end position="177"/>
    </location>
</feature>
<dbReference type="Proteomes" id="UP000027920">
    <property type="component" value="Unassembled WGS sequence"/>
</dbReference>
<comment type="caution">
    <text evidence="2">The sequence shown here is derived from an EMBL/GenBank/DDBJ whole genome shotgun (WGS) entry which is preliminary data.</text>
</comment>
<dbReference type="STRING" id="1182545.A0A072NSR7"/>
<dbReference type="SUPFAM" id="SSF51735">
    <property type="entry name" value="NAD(P)-binding Rossmann-fold domains"/>
    <property type="match status" value="1"/>
</dbReference>
<dbReference type="VEuPathDB" id="FungiDB:A1O9_13042"/>
<dbReference type="EMBL" id="AMGV01000047">
    <property type="protein sequence ID" value="KEF50904.1"/>
    <property type="molecule type" value="Genomic_DNA"/>
</dbReference>
<dbReference type="GeneID" id="25287933"/>
<protein>
    <recommendedName>
        <fullName evidence="1">NAD(P)-binding domain-containing protein</fullName>
    </recommendedName>
</protein>
<evidence type="ECO:0000259" key="1">
    <source>
        <dbReference type="Pfam" id="PF13460"/>
    </source>
</evidence>
<dbReference type="InterPro" id="IPR036291">
    <property type="entry name" value="NAD(P)-bd_dom_sf"/>
</dbReference>
<reference evidence="2 3" key="1">
    <citation type="submission" date="2013-03" db="EMBL/GenBank/DDBJ databases">
        <title>The Genome Sequence of Exophiala aquamarina CBS 119918.</title>
        <authorList>
            <consortium name="The Broad Institute Genomics Platform"/>
            <person name="Cuomo C."/>
            <person name="de Hoog S."/>
            <person name="Gorbushina A."/>
            <person name="Walker B."/>
            <person name="Young S.K."/>
            <person name="Zeng Q."/>
            <person name="Gargeya S."/>
            <person name="Fitzgerald M."/>
            <person name="Haas B."/>
            <person name="Abouelleil A."/>
            <person name="Allen A.W."/>
            <person name="Alvarado L."/>
            <person name="Arachchi H.M."/>
            <person name="Berlin A.M."/>
            <person name="Chapman S.B."/>
            <person name="Gainer-Dewar J."/>
            <person name="Goldberg J."/>
            <person name="Griggs A."/>
            <person name="Gujja S."/>
            <person name="Hansen M."/>
            <person name="Howarth C."/>
            <person name="Imamovic A."/>
            <person name="Ireland A."/>
            <person name="Larimer J."/>
            <person name="McCowan C."/>
            <person name="Murphy C."/>
            <person name="Pearson M."/>
            <person name="Poon T.W."/>
            <person name="Priest M."/>
            <person name="Roberts A."/>
            <person name="Saif S."/>
            <person name="Shea T."/>
            <person name="Sisk P."/>
            <person name="Sykes S."/>
            <person name="Wortman J."/>
            <person name="Nusbaum C."/>
            <person name="Birren B."/>
        </authorList>
    </citation>
    <scope>NUCLEOTIDE SEQUENCE [LARGE SCALE GENOMIC DNA]</scope>
    <source>
        <strain evidence="2 3">CBS 119918</strain>
    </source>
</reference>
<dbReference type="Gene3D" id="3.40.50.720">
    <property type="entry name" value="NAD(P)-binding Rossmann-like Domain"/>
    <property type="match status" value="1"/>
</dbReference>
<proteinExistence type="predicted"/>
<dbReference type="InterPro" id="IPR051606">
    <property type="entry name" value="Polyketide_Oxido-like"/>
</dbReference>
<dbReference type="GO" id="GO:0016646">
    <property type="term" value="F:oxidoreductase activity, acting on the CH-NH group of donors, NAD or NADP as acceptor"/>
    <property type="evidence" value="ECO:0007669"/>
    <property type="project" value="TreeGrafter"/>
</dbReference>
<dbReference type="InterPro" id="IPR016040">
    <property type="entry name" value="NAD(P)-bd_dom"/>
</dbReference>
<organism evidence="2 3">
    <name type="scientific">Exophiala aquamarina CBS 119918</name>
    <dbReference type="NCBI Taxonomy" id="1182545"/>
    <lineage>
        <taxon>Eukaryota</taxon>
        <taxon>Fungi</taxon>
        <taxon>Dikarya</taxon>
        <taxon>Ascomycota</taxon>
        <taxon>Pezizomycotina</taxon>
        <taxon>Eurotiomycetes</taxon>
        <taxon>Chaetothyriomycetidae</taxon>
        <taxon>Chaetothyriales</taxon>
        <taxon>Herpotrichiellaceae</taxon>
        <taxon>Exophiala</taxon>
    </lineage>
</organism>
<dbReference type="AlphaFoldDB" id="A0A072NSR7"/>
<keyword evidence="3" id="KW-1185">Reference proteome</keyword>
<accession>A0A072NSR7</accession>
<dbReference type="PANTHER" id="PTHR43355">
    <property type="entry name" value="FLAVIN REDUCTASE (NADPH)"/>
    <property type="match status" value="1"/>
</dbReference>